<dbReference type="InterPro" id="IPR046335">
    <property type="entry name" value="LacI/GalR-like_sensor"/>
</dbReference>
<dbReference type="AlphaFoldDB" id="A0A1X1PBF4"/>
<dbReference type="Gene3D" id="1.10.260.40">
    <property type="entry name" value="lambda repressor-like DNA-binding domains"/>
    <property type="match status" value="1"/>
</dbReference>
<dbReference type="CDD" id="cd01392">
    <property type="entry name" value="HTH_LacI"/>
    <property type="match status" value="1"/>
</dbReference>
<evidence type="ECO:0000313" key="8">
    <source>
        <dbReference type="Proteomes" id="UP000494135"/>
    </source>
</evidence>
<feature type="domain" description="HTH lacI-type" evidence="4">
    <location>
        <begin position="1"/>
        <end position="52"/>
    </location>
</feature>
<dbReference type="PROSITE" id="PS00356">
    <property type="entry name" value="HTH_LACI_1"/>
    <property type="match status" value="1"/>
</dbReference>
<dbReference type="EMBL" id="NBYX01000015">
    <property type="protein sequence ID" value="ORT82843.1"/>
    <property type="molecule type" value="Genomic_DNA"/>
</dbReference>
<dbReference type="OrthoDB" id="8770688at2"/>
<keyword evidence="3" id="KW-0804">Transcription</keyword>
<evidence type="ECO:0000313" key="6">
    <source>
        <dbReference type="EMBL" id="ORT82843.1"/>
    </source>
</evidence>
<keyword evidence="2" id="KW-0238">DNA-binding</keyword>
<evidence type="ECO:0000256" key="1">
    <source>
        <dbReference type="ARBA" id="ARBA00023015"/>
    </source>
</evidence>
<dbReference type="PROSITE" id="PS50932">
    <property type="entry name" value="HTH_LACI_2"/>
    <property type="match status" value="1"/>
</dbReference>
<dbReference type="SMART" id="SM00354">
    <property type="entry name" value="HTH_LACI"/>
    <property type="match status" value="1"/>
</dbReference>
<dbReference type="GO" id="GO:0000976">
    <property type="term" value="F:transcription cis-regulatory region binding"/>
    <property type="evidence" value="ECO:0007669"/>
    <property type="project" value="TreeGrafter"/>
</dbReference>
<dbReference type="InterPro" id="IPR000843">
    <property type="entry name" value="HTH_LacI"/>
</dbReference>
<dbReference type="CDD" id="cd01575">
    <property type="entry name" value="PBP1_GntR"/>
    <property type="match status" value="1"/>
</dbReference>
<dbReference type="PANTHER" id="PTHR30146">
    <property type="entry name" value="LACI-RELATED TRANSCRIPTIONAL REPRESSOR"/>
    <property type="match status" value="1"/>
</dbReference>
<organism evidence="6 7">
    <name type="scientific">Burkholderia puraquae</name>
    <dbReference type="NCBI Taxonomy" id="1904757"/>
    <lineage>
        <taxon>Bacteria</taxon>
        <taxon>Pseudomonadati</taxon>
        <taxon>Pseudomonadota</taxon>
        <taxon>Betaproteobacteria</taxon>
        <taxon>Burkholderiales</taxon>
        <taxon>Burkholderiaceae</taxon>
        <taxon>Burkholderia</taxon>
        <taxon>Burkholderia cepacia complex</taxon>
    </lineage>
</organism>
<dbReference type="PANTHER" id="PTHR30146:SF33">
    <property type="entry name" value="TRANSCRIPTIONAL REGULATOR"/>
    <property type="match status" value="1"/>
</dbReference>
<dbReference type="GO" id="GO:0003700">
    <property type="term" value="F:DNA-binding transcription factor activity"/>
    <property type="evidence" value="ECO:0007669"/>
    <property type="project" value="TreeGrafter"/>
</dbReference>
<sequence>MSDVARLAGVSKMTVSRVLAGHSVAAETRARVCAAIDQLGYVADAAAGALSSGRSEFVAVLVPSLSSSNFSDTVRGLTDALEPEGLQLLLGDTDYDLEREERLVRSMLRHQPRCIALTGAQHTDATRKVLERSAIPVVEMWDLPTHPIDTAVGFSNVRAARAMVRHLAERGYRRIGFLGGASELDRRGLDRLKGYQAEIKALKLGEPRIVRLGESPITMGHGGPAMAALLEQWPDTDAVMCVSDMSAFGAIMECHRRGLSVPADMAVAGFGNFEVASCCHPAITTVSVDAYGIGRRTGEALLAALQARDGGERIEPQSIRIDYTIVARESA</sequence>
<gene>
    <name evidence="5" type="primary">gntR_3</name>
    <name evidence="6" type="ORF">B7G54_25685</name>
    <name evidence="5" type="ORF">LMG29660_04849</name>
</gene>
<dbReference type="Proteomes" id="UP000193146">
    <property type="component" value="Unassembled WGS sequence"/>
</dbReference>
<dbReference type="SUPFAM" id="SSF47413">
    <property type="entry name" value="lambda repressor-like DNA-binding domains"/>
    <property type="match status" value="1"/>
</dbReference>
<dbReference type="Pfam" id="PF13377">
    <property type="entry name" value="Peripla_BP_3"/>
    <property type="match status" value="1"/>
</dbReference>
<name>A0A1X1PBF4_9BURK</name>
<evidence type="ECO:0000313" key="5">
    <source>
        <dbReference type="EMBL" id="CAB3763838.1"/>
    </source>
</evidence>
<evidence type="ECO:0000259" key="4">
    <source>
        <dbReference type="PROSITE" id="PS50932"/>
    </source>
</evidence>
<evidence type="ECO:0000313" key="7">
    <source>
        <dbReference type="Proteomes" id="UP000193146"/>
    </source>
</evidence>
<reference evidence="6 7" key="1">
    <citation type="submission" date="2017-04" db="EMBL/GenBank/DDBJ databases">
        <title>Burkholderia puraquae sp. nov., a novel Burkholderia cepacia complex species from hospital setting samples.</title>
        <authorList>
            <person name="Martina P."/>
            <person name="Leguizamon M."/>
            <person name="Prieto C."/>
            <person name="Sousa S."/>
            <person name="Montanaro P."/>
            <person name="Draghi W."/>
            <person name="Staembler M."/>
            <person name="Bettiol M."/>
            <person name="Figoli C."/>
            <person name="Palau J."/>
            <person name="Alvarez F."/>
            <person name="Benetti S."/>
            <person name="Anchat E."/>
            <person name="Vescina C."/>
            <person name="Ferreras J."/>
            <person name="Lasch P."/>
            <person name="Lagares A."/>
            <person name="Zorreguieta A."/>
            <person name="Yantorno O."/>
            <person name="Bosch A."/>
        </authorList>
    </citation>
    <scope>NUCLEOTIDE SEQUENCE [LARGE SCALE GENOMIC DNA]</scope>
    <source>
        <strain evidence="6 7">CAMPA 1040</strain>
    </source>
</reference>
<evidence type="ECO:0000256" key="3">
    <source>
        <dbReference type="ARBA" id="ARBA00023163"/>
    </source>
</evidence>
<dbReference type="EMBL" id="CADIKG010000014">
    <property type="protein sequence ID" value="CAB3763838.1"/>
    <property type="molecule type" value="Genomic_DNA"/>
</dbReference>
<dbReference type="Gene3D" id="3.40.50.2300">
    <property type="match status" value="2"/>
</dbReference>
<reference evidence="5 8" key="2">
    <citation type="submission" date="2020-04" db="EMBL/GenBank/DDBJ databases">
        <authorList>
            <person name="De Canck E."/>
        </authorList>
    </citation>
    <scope>NUCLEOTIDE SEQUENCE [LARGE SCALE GENOMIC DNA]</scope>
    <source>
        <strain evidence="5 8">LMG 29660</strain>
    </source>
</reference>
<keyword evidence="7" id="KW-1185">Reference proteome</keyword>
<protein>
    <submittedName>
        <fullName evidence="5">HTH-type transcriptional regulator GntR</fullName>
    </submittedName>
    <submittedName>
        <fullName evidence="6">LacI family transcriptional regulator</fullName>
    </submittedName>
</protein>
<dbReference type="Proteomes" id="UP000494135">
    <property type="component" value="Unassembled WGS sequence"/>
</dbReference>
<accession>A0A1X1PBF4</accession>
<dbReference type="InterPro" id="IPR010982">
    <property type="entry name" value="Lambda_DNA-bd_dom_sf"/>
</dbReference>
<proteinExistence type="predicted"/>
<evidence type="ECO:0000256" key="2">
    <source>
        <dbReference type="ARBA" id="ARBA00023125"/>
    </source>
</evidence>
<dbReference type="InterPro" id="IPR028082">
    <property type="entry name" value="Peripla_BP_I"/>
</dbReference>
<dbReference type="Pfam" id="PF00356">
    <property type="entry name" value="LacI"/>
    <property type="match status" value="1"/>
</dbReference>
<dbReference type="SUPFAM" id="SSF53822">
    <property type="entry name" value="Periplasmic binding protein-like I"/>
    <property type="match status" value="1"/>
</dbReference>
<keyword evidence="1" id="KW-0805">Transcription regulation</keyword>